<dbReference type="GO" id="GO:0071973">
    <property type="term" value="P:bacterial-type flagellum-dependent cell motility"/>
    <property type="evidence" value="ECO:0007669"/>
    <property type="project" value="InterPro"/>
</dbReference>
<sequence>MGESNRVNIISQNSSNKKEEIYNILSSSEIKILEKINKKFIDKTIKYFADFIKSNIKLNFFTIKLNSYTDNDKYIKYLFSNEIKILDSKNQCFIFFSDNFLPVFIDLLFGGKGTYIKKISKERNITYTEEVISQKVLKIIFSAYCKSFQKVFFIDTKTINIKIIDIQKKDFLKENFITNCFNLSLNNVNIFLSILFPISIIKKNLNELISLEMNKKSFINNVDTKKNISINNLYDIELNIIMKLIMLKEVNYKSLAIGDILTIHKPDKVIGYIDKRPIFLGHYKNFNKKSIVFLEKFIHKDLDLNKHKDFFNE</sequence>
<dbReference type="GO" id="GO:0006935">
    <property type="term" value="P:chemotaxis"/>
    <property type="evidence" value="ECO:0007669"/>
    <property type="project" value="UniProtKB-KW"/>
</dbReference>
<dbReference type="SUPFAM" id="SSF103039">
    <property type="entry name" value="CheC-like"/>
    <property type="match status" value="1"/>
</dbReference>
<reference evidence="2 3" key="1">
    <citation type="submission" date="2018-12" db="EMBL/GenBank/DDBJ databases">
        <authorList>
            <person name="Chong R.A."/>
        </authorList>
    </citation>
    <scope>NUCLEOTIDE SEQUENCE [LARGE SCALE GENOMIC DNA]</scope>
    <source>
        <strain evidence="2 3">Ane</strain>
    </source>
</reference>
<keyword evidence="1" id="KW-0145">Chemotaxis</keyword>
<dbReference type="EMBL" id="CP034885">
    <property type="protein sequence ID" value="QCI18643.1"/>
    <property type="molecule type" value="Genomic_DNA"/>
</dbReference>
<name>A0A4D6XNP1_9GAMM</name>
<gene>
    <name evidence="2" type="ORF">D9V64_00400</name>
</gene>
<dbReference type="GO" id="GO:0003774">
    <property type="term" value="F:cytoskeletal motor activity"/>
    <property type="evidence" value="ECO:0007669"/>
    <property type="project" value="InterPro"/>
</dbReference>
<organism evidence="2 3">
    <name type="scientific">Buchnera aphidicola</name>
    <name type="common">Aphis nerii</name>
    <dbReference type="NCBI Taxonomy" id="1241835"/>
    <lineage>
        <taxon>Bacteria</taxon>
        <taxon>Pseudomonadati</taxon>
        <taxon>Pseudomonadota</taxon>
        <taxon>Gammaproteobacteria</taxon>
        <taxon>Enterobacterales</taxon>
        <taxon>Erwiniaceae</taxon>
        <taxon>Buchnera</taxon>
    </lineage>
</organism>
<evidence type="ECO:0000256" key="1">
    <source>
        <dbReference type="ARBA" id="ARBA00022500"/>
    </source>
</evidence>
<dbReference type="RefSeq" id="WP_158366272.1">
    <property type="nucleotide sequence ID" value="NZ_CP034885.1"/>
</dbReference>
<protein>
    <recommendedName>
        <fullName evidence="4">Flagellar motor switch protein FliM</fullName>
    </recommendedName>
</protein>
<evidence type="ECO:0000313" key="2">
    <source>
        <dbReference type="EMBL" id="QCI18643.1"/>
    </source>
</evidence>
<evidence type="ECO:0008006" key="4">
    <source>
        <dbReference type="Google" id="ProtNLM"/>
    </source>
</evidence>
<dbReference type="OrthoDB" id="6553180at2"/>
<dbReference type="GO" id="GO:0009425">
    <property type="term" value="C:bacterial-type flagellum basal body"/>
    <property type="evidence" value="ECO:0007669"/>
    <property type="project" value="InterPro"/>
</dbReference>
<dbReference type="AlphaFoldDB" id="A0A4D6XNP1"/>
<reference evidence="2 3" key="2">
    <citation type="submission" date="2019-05" db="EMBL/GenBank/DDBJ databases">
        <title>Genome evolution of the obligate endosymbiont Buchnera aphidicola.</title>
        <authorList>
            <person name="Moran N.A."/>
        </authorList>
    </citation>
    <scope>NUCLEOTIDE SEQUENCE [LARGE SCALE GENOMIC DNA]</scope>
    <source>
        <strain evidence="2 3">Ane</strain>
    </source>
</reference>
<dbReference type="InterPro" id="IPR028976">
    <property type="entry name" value="CheC-like_sf"/>
</dbReference>
<dbReference type="Proteomes" id="UP000298791">
    <property type="component" value="Chromosome"/>
</dbReference>
<dbReference type="Gene3D" id="3.40.1550.10">
    <property type="entry name" value="CheC-like"/>
    <property type="match status" value="1"/>
</dbReference>
<evidence type="ECO:0000313" key="3">
    <source>
        <dbReference type="Proteomes" id="UP000298791"/>
    </source>
</evidence>
<proteinExistence type="predicted"/>
<accession>A0A4D6XNP1</accession>